<reference evidence="1 2" key="1">
    <citation type="submission" date="2022-11" db="EMBL/GenBank/DDBJ databases">
        <title>Minimal conservation of predation-associated metabolite biosynthetic gene clusters underscores biosynthetic potential of Myxococcota including descriptions for ten novel species: Archangium lansinium sp. nov., Myxococcus landrumus sp. nov., Nannocystis bai.</title>
        <authorList>
            <person name="Ahearne A."/>
            <person name="Stevens C."/>
            <person name="Dowd S."/>
        </authorList>
    </citation>
    <scope>NUCLEOTIDE SEQUENCE [LARGE SCALE GENOMIC DNA]</scope>
    <source>
        <strain evidence="1 2">RJM3</strain>
    </source>
</reference>
<sequence>MIEKLRSAQFFKRADEEAGLPAEPAARLFWLATPLLVFTGPVR</sequence>
<dbReference type="RefSeq" id="WP_271921091.1">
    <property type="nucleotide sequence ID" value="NZ_JAQNDO010000001.1"/>
</dbReference>
<comment type="caution">
    <text evidence="1">The sequence shown here is derived from an EMBL/GenBank/DDBJ whole genome shotgun (WGS) entry which is preliminary data.</text>
</comment>
<evidence type="ECO:0000313" key="2">
    <source>
        <dbReference type="Proteomes" id="UP001221411"/>
    </source>
</evidence>
<keyword evidence="2" id="KW-1185">Reference proteome</keyword>
<name>A0ABT5EUB1_9BACT</name>
<organism evidence="1 2">
    <name type="scientific">Polyangium mundeleinium</name>
    <dbReference type="NCBI Taxonomy" id="2995306"/>
    <lineage>
        <taxon>Bacteria</taxon>
        <taxon>Pseudomonadati</taxon>
        <taxon>Myxococcota</taxon>
        <taxon>Polyangia</taxon>
        <taxon>Polyangiales</taxon>
        <taxon>Polyangiaceae</taxon>
        <taxon>Polyangium</taxon>
    </lineage>
</organism>
<protein>
    <submittedName>
        <fullName evidence="1">Uncharacterized protein</fullName>
    </submittedName>
</protein>
<dbReference type="Proteomes" id="UP001221411">
    <property type="component" value="Unassembled WGS sequence"/>
</dbReference>
<gene>
    <name evidence="1" type="ORF">POL67_24455</name>
</gene>
<accession>A0ABT5EUB1</accession>
<evidence type="ECO:0000313" key="1">
    <source>
        <dbReference type="EMBL" id="MDC0744507.1"/>
    </source>
</evidence>
<proteinExistence type="predicted"/>
<dbReference type="EMBL" id="JAQNDO010000001">
    <property type="protein sequence ID" value="MDC0744507.1"/>
    <property type="molecule type" value="Genomic_DNA"/>
</dbReference>